<dbReference type="PANTHER" id="PTHR37842:SF2">
    <property type="entry name" value="GYLCOSYL HYDROLASE 115 C-TERMINAL DOMAIN-CONTAINING PROTEIN"/>
    <property type="match status" value="1"/>
</dbReference>
<dbReference type="Proteomes" id="UP001204621">
    <property type="component" value="Unassembled WGS sequence"/>
</dbReference>
<sequence length="822" mass="90420">MLRTLLFLTCLLAGAANAAPLVHAAPALGDFALATRAGAARIVYSSSDAAVVGHAARDLAADIERVTGQRPALGSAAEGAPAVLVGTLGTSAVADALAASGKVDVAKLRGAWESFVIATVEHPLPGVPRALAIIGSDPRGTAYGVYELSQAIGVSPWYWWADVAPAHKDALYVAAGTRRFGPPSVKYRGIFINDEDWGLQQWAARTLEPGHGGIGPKTYEKMFELLLRLKANTLWPAMHPGTPPFNSFPENARLANEYAIVMGSSHAEPMLRNNVGEWKDDPHAYNYQTNRDGVLKYWEDRVAANGRYENIYTIGMRGIHDSAMQGPKSDSERARLLENIFDDQRALLAKYVNRHPEQVPQVFVPYKEVLGQYRNGLKVPDDVTVMWTDDNFGYLRNFTTPAERARAGGFGVYYHLSYLGAPLSYIWLSTTPPALVWEEMTRAYDTGAQRIWIANVGDLKPAEIDTEFFLRLAWDVKQWNAQDLPRFLVEWAAREFGPEHAHEIAAIMDDYHRLNFDRRPEHLQWWLPKQPPRRSTLGDEEASKRLQAFRQLRERVEALQAKIAERSQDAWFELVAYPVTASALANERFFEGERGNQAAALAADARLDKLTAWYNDGLAGGKWRHIMSQEPADRQWPSLRLSKWTMPSYPPRAETPPAPRLVIEAAQFDCQRAGAAASWEVIPGLGHGEQGAVALAPASSMPVSAAHIAVDAARLDYHVKLPFVGDLPLEVHLIPTHGDGATLRLAVAIDDGAPQVLTLPVNDGRPDWAQGVLDNERVVKMSLSIHTVGEHTISVYGTDPGVVIDRIVLDGAAVRVASRGSR</sequence>
<evidence type="ECO:0000313" key="4">
    <source>
        <dbReference type="EMBL" id="MCS0657219.1"/>
    </source>
</evidence>
<evidence type="ECO:0000313" key="5">
    <source>
        <dbReference type="Proteomes" id="UP001204621"/>
    </source>
</evidence>
<feature type="signal peptide" evidence="2">
    <location>
        <begin position="1"/>
        <end position="18"/>
    </location>
</feature>
<dbReference type="SUPFAM" id="SSF55545">
    <property type="entry name" value="beta-N-acetylhexosaminidase-like domain"/>
    <property type="match status" value="1"/>
</dbReference>
<organism evidence="4 5">
    <name type="scientific">Massilia terrae</name>
    <dbReference type="NCBI Taxonomy" id="1811224"/>
    <lineage>
        <taxon>Bacteria</taxon>
        <taxon>Pseudomonadati</taxon>
        <taxon>Pseudomonadota</taxon>
        <taxon>Betaproteobacteria</taxon>
        <taxon>Burkholderiales</taxon>
        <taxon>Oxalobacteraceae</taxon>
        <taxon>Telluria group</taxon>
        <taxon>Massilia</taxon>
    </lineage>
</organism>
<dbReference type="InterPro" id="IPR042301">
    <property type="entry name" value="GH115_sf"/>
</dbReference>
<dbReference type="GO" id="GO:0016787">
    <property type="term" value="F:hydrolase activity"/>
    <property type="evidence" value="ECO:0007669"/>
    <property type="project" value="UniProtKB-KW"/>
</dbReference>
<reference evidence="4 5" key="1">
    <citation type="submission" date="2022-08" db="EMBL/GenBank/DDBJ databases">
        <title>Reclassification of Massilia species as members of the genera Telluria, Duganella, Pseudoduganella, Mokoshia gen. nov. and Zemynaea gen. nov. using orthogonal and non-orthogonal genome-based approaches.</title>
        <authorList>
            <person name="Bowman J.P."/>
        </authorList>
    </citation>
    <scope>NUCLEOTIDE SEQUENCE [LARGE SCALE GENOMIC DNA]</scope>
    <source>
        <strain evidence="4 5">JCM 31606</strain>
    </source>
</reference>
<dbReference type="PANTHER" id="PTHR37842">
    <property type="match status" value="1"/>
</dbReference>
<name>A0ABT2CTE2_9BURK</name>
<feature type="domain" description="Gylcosyl hydrolase 115 C-terminal" evidence="3">
    <location>
        <begin position="662"/>
        <end position="815"/>
    </location>
</feature>
<keyword evidence="5" id="KW-1185">Reference proteome</keyword>
<dbReference type="InterPro" id="IPR029018">
    <property type="entry name" value="Hex-like_dom2"/>
</dbReference>
<dbReference type="EMBL" id="JANUGU010000001">
    <property type="protein sequence ID" value="MCS0657219.1"/>
    <property type="molecule type" value="Genomic_DNA"/>
</dbReference>
<dbReference type="Gene3D" id="1.20.58.2150">
    <property type="match status" value="1"/>
</dbReference>
<dbReference type="InterPro" id="IPR041437">
    <property type="entry name" value="GH115_C"/>
</dbReference>
<evidence type="ECO:0000259" key="3">
    <source>
        <dbReference type="Pfam" id="PF17829"/>
    </source>
</evidence>
<dbReference type="Pfam" id="PF17829">
    <property type="entry name" value="GH115_C"/>
    <property type="match status" value="1"/>
</dbReference>
<proteinExistence type="predicted"/>
<feature type="chain" id="PRO_5045406075" evidence="2">
    <location>
        <begin position="19"/>
        <end position="822"/>
    </location>
</feature>
<dbReference type="Pfam" id="PF15979">
    <property type="entry name" value="Glyco_hydro_115"/>
    <property type="match status" value="1"/>
</dbReference>
<keyword evidence="1 4" id="KW-0378">Hydrolase</keyword>
<evidence type="ECO:0000256" key="2">
    <source>
        <dbReference type="SAM" id="SignalP"/>
    </source>
</evidence>
<evidence type="ECO:0000256" key="1">
    <source>
        <dbReference type="ARBA" id="ARBA00022801"/>
    </source>
</evidence>
<gene>
    <name evidence="4" type="ORF">NX778_03980</name>
</gene>
<dbReference type="RefSeq" id="WP_258810374.1">
    <property type="nucleotide sequence ID" value="NZ_JANUGU010000001.1"/>
</dbReference>
<dbReference type="Gene3D" id="2.60.120.1620">
    <property type="match status" value="1"/>
</dbReference>
<dbReference type="Gene3D" id="3.30.379.10">
    <property type="entry name" value="Chitobiase/beta-hexosaminidase domain 2-like"/>
    <property type="match status" value="1"/>
</dbReference>
<dbReference type="InterPro" id="IPR031924">
    <property type="entry name" value="GH115"/>
</dbReference>
<protein>
    <submittedName>
        <fullName evidence="4">Glycosyl hydrolase 115 family protein</fullName>
    </submittedName>
</protein>
<keyword evidence="2" id="KW-0732">Signal</keyword>
<accession>A0ABT2CTE2</accession>
<dbReference type="Gene3D" id="3.20.20.520">
    <property type="entry name" value="Glycosyl hydrolase family 115"/>
    <property type="match status" value="1"/>
</dbReference>
<comment type="caution">
    <text evidence="4">The sequence shown here is derived from an EMBL/GenBank/DDBJ whole genome shotgun (WGS) entry which is preliminary data.</text>
</comment>